<dbReference type="InterPro" id="IPR016169">
    <property type="entry name" value="FAD-bd_PCMH_sub2"/>
</dbReference>
<dbReference type="Gene3D" id="3.30.43.10">
    <property type="entry name" value="Uridine Diphospho-n-acetylenolpyruvylglucosamine Reductase, domain 2"/>
    <property type="match status" value="1"/>
</dbReference>
<evidence type="ECO:0000256" key="2">
    <source>
        <dbReference type="ARBA" id="ARBA00022630"/>
    </source>
</evidence>
<keyword evidence="6" id="KW-1185">Reference proteome</keyword>
<evidence type="ECO:0000256" key="1">
    <source>
        <dbReference type="ARBA" id="ARBA00008000"/>
    </source>
</evidence>
<dbReference type="InterPro" id="IPR016171">
    <property type="entry name" value="Vanillyl_alc_oxidase_C-sub2"/>
</dbReference>
<dbReference type="InterPro" id="IPR016164">
    <property type="entry name" value="FAD-linked_Oxase-like_C"/>
</dbReference>
<evidence type="ECO:0000256" key="3">
    <source>
        <dbReference type="ARBA" id="ARBA00022827"/>
    </source>
</evidence>
<gene>
    <name evidence="5" type="ORF">RPE78_03875</name>
</gene>
<sequence>MRSADDAFRQELSDLLPDLALSEAEPRYLEEPRGRWFGQGGLLARPESTEAVSQILKLCHQEGVPVVPYGGGTGLVSGQIMPGETRPLILSLEKMTRIRDADAHTMIVEAGLTLAQVQDAAEERGRLFPLSLASQGTARIGGCLATNAGGVNVLRYGNTRELCLGVEAVLADGTVVSGLKRLRKDNTGYDIKDLMIGSEGSLGVITAASLRLFPRPSEVGTAFFVVPSPEAALELLELAEARMAGCVSAFELIGRQGLEFLAQVGPEVHMPFPEAPDWMVLCEIGLPAGMEAEEALAGLFEAAGDLVSDGVIAQSGQQRMDMWALRENIPEANKRIGSISSHDVSVPLPSLPAFIKAAGEALAELGDVRVNCFGHVGDGNLHYNAFPAAGKTRADYESMKTAVKDCVYEVVNRFGGSVSAEHGIGRIKTGDLERYGDAGKLAVMRAVKAALDPKGIMNPGAVLPGN</sequence>
<evidence type="ECO:0000259" key="4">
    <source>
        <dbReference type="PROSITE" id="PS51387"/>
    </source>
</evidence>
<dbReference type="SUPFAM" id="SSF55103">
    <property type="entry name" value="FAD-linked oxidases, C-terminal domain"/>
    <property type="match status" value="1"/>
</dbReference>
<dbReference type="InterPro" id="IPR036318">
    <property type="entry name" value="FAD-bd_PCMH-like_sf"/>
</dbReference>
<dbReference type="Pfam" id="PF01565">
    <property type="entry name" value="FAD_binding_4"/>
    <property type="match status" value="1"/>
</dbReference>
<dbReference type="InterPro" id="IPR016166">
    <property type="entry name" value="FAD-bd_PCMH"/>
</dbReference>
<dbReference type="Gene3D" id="3.30.465.10">
    <property type="match status" value="1"/>
</dbReference>
<dbReference type="Gene3D" id="3.30.70.2740">
    <property type="match status" value="1"/>
</dbReference>
<dbReference type="InterPro" id="IPR006094">
    <property type="entry name" value="Oxid_FAD_bind_N"/>
</dbReference>
<keyword evidence="3" id="KW-0274">FAD</keyword>
<dbReference type="InterPro" id="IPR016167">
    <property type="entry name" value="FAD-bd_PCMH_sub1"/>
</dbReference>
<dbReference type="PROSITE" id="PS51387">
    <property type="entry name" value="FAD_PCMH"/>
    <property type="match status" value="1"/>
</dbReference>
<protein>
    <submittedName>
        <fullName evidence="5">FAD-binding oxidoreductase</fullName>
    </submittedName>
</protein>
<dbReference type="PANTHER" id="PTHR43716:SF2">
    <property type="entry name" value="BLL6224 PROTEIN"/>
    <property type="match status" value="1"/>
</dbReference>
<dbReference type="EMBL" id="CP135443">
    <property type="protein sequence ID" value="WRY34438.1"/>
    <property type="molecule type" value="Genomic_DNA"/>
</dbReference>
<reference evidence="5 6" key="1">
    <citation type="submission" date="2023-09" db="EMBL/GenBank/DDBJ databases">
        <title>Thioclava shenzhenensis sp. nov., a multidrug resistant bacteria-antagonizing species isolated from coastal seawater.</title>
        <authorList>
            <person name="Long M."/>
        </authorList>
    </citation>
    <scope>NUCLEOTIDE SEQUENCE [LARGE SCALE GENOMIC DNA]</scope>
    <source>
        <strain evidence="5 6">FTW29</strain>
    </source>
</reference>
<accession>A0ABZ1E128</accession>
<name>A0ABZ1E128_9RHOB</name>
<evidence type="ECO:0000313" key="6">
    <source>
        <dbReference type="Proteomes" id="UP001623290"/>
    </source>
</evidence>
<dbReference type="Gene3D" id="1.10.45.10">
    <property type="entry name" value="Vanillyl-alcohol Oxidase, Chain A, domain 4"/>
    <property type="match status" value="1"/>
</dbReference>
<dbReference type="RefSeq" id="WP_406721272.1">
    <property type="nucleotide sequence ID" value="NZ_CP135443.1"/>
</dbReference>
<dbReference type="SUPFAM" id="SSF56176">
    <property type="entry name" value="FAD-binding/transporter-associated domain-like"/>
    <property type="match status" value="1"/>
</dbReference>
<keyword evidence="2" id="KW-0285">Flavoprotein</keyword>
<dbReference type="InterPro" id="IPR004113">
    <property type="entry name" value="FAD-bd_oxidored_4_C"/>
</dbReference>
<organism evidence="5 6">
    <name type="scientific">Thioclava litoralis</name>
    <dbReference type="NCBI Taxonomy" id="3076557"/>
    <lineage>
        <taxon>Bacteria</taxon>
        <taxon>Pseudomonadati</taxon>
        <taxon>Pseudomonadota</taxon>
        <taxon>Alphaproteobacteria</taxon>
        <taxon>Rhodobacterales</taxon>
        <taxon>Paracoccaceae</taxon>
        <taxon>Thioclava</taxon>
    </lineage>
</organism>
<dbReference type="Pfam" id="PF02913">
    <property type="entry name" value="FAD-oxidase_C"/>
    <property type="match status" value="1"/>
</dbReference>
<dbReference type="PANTHER" id="PTHR43716">
    <property type="entry name" value="D-2-HYDROXYGLUTARATE DEHYDROGENASE, MITOCHONDRIAL"/>
    <property type="match status" value="1"/>
</dbReference>
<evidence type="ECO:0000313" key="5">
    <source>
        <dbReference type="EMBL" id="WRY34438.1"/>
    </source>
</evidence>
<feature type="domain" description="FAD-binding PCMH-type" evidence="4">
    <location>
        <begin position="29"/>
        <end position="215"/>
    </location>
</feature>
<proteinExistence type="inferred from homology"/>
<dbReference type="Gene3D" id="3.30.70.2190">
    <property type="match status" value="1"/>
</dbReference>
<dbReference type="Proteomes" id="UP001623290">
    <property type="component" value="Chromosome"/>
</dbReference>
<comment type="similarity">
    <text evidence="1">Belongs to the FAD-binding oxidoreductase/transferase type 4 family.</text>
</comment>
<dbReference type="InterPro" id="IPR051264">
    <property type="entry name" value="FAD-oxidored/transferase_4"/>
</dbReference>